<reference evidence="7" key="1">
    <citation type="submission" date="2020-10" db="EMBL/GenBank/DDBJ databases">
        <authorList>
            <person name="Gilroy R."/>
        </authorList>
    </citation>
    <scope>NUCLEOTIDE SEQUENCE</scope>
    <source>
        <strain evidence="7">CHK195-11698</strain>
    </source>
</reference>
<dbReference type="SUPFAM" id="SSF51445">
    <property type="entry name" value="(Trans)glycosidases"/>
    <property type="match status" value="1"/>
</dbReference>
<keyword evidence="3" id="KW-0732">Signal</keyword>
<dbReference type="SMART" id="SM00812">
    <property type="entry name" value="Alpha_L_fucos"/>
    <property type="match status" value="1"/>
</dbReference>
<evidence type="ECO:0000256" key="2">
    <source>
        <dbReference type="ARBA" id="ARBA00012662"/>
    </source>
</evidence>
<comment type="caution">
    <text evidence="7">The sequence shown here is derived from an EMBL/GenBank/DDBJ whole genome shotgun (WGS) entry which is preliminary data.</text>
</comment>
<dbReference type="GO" id="GO:0016139">
    <property type="term" value="P:glycoside catabolic process"/>
    <property type="evidence" value="ECO:0007669"/>
    <property type="project" value="TreeGrafter"/>
</dbReference>
<dbReference type="Proteomes" id="UP000824175">
    <property type="component" value="Unassembled WGS sequence"/>
</dbReference>
<protein>
    <recommendedName>
        <fullName evidence="2">alpha-L-fucosidase</fullName>
        <ecNumber evidence="2">3.2.1.51</ecNumber>
    </recommendedName>
</protein>
<dbReference type="GO" id="GO:0004560">
    <property type="term" value="F:alpha-L-fucosidase activity"/>
    <property type="evidence" value="ECO:0007669"/>
    <property type="project" value="InterPro"/>
</dbReference>
<feature type="domain" description="Glycoside hydrolase family 29 N-terminal" evidence="6">
    <location>
        <begin position="47"/>
        <end position="351"/>
    </location>
</feature>
<keyword evidence="5" id="KW-0326">Glycosidase</keyword>
<dbReference type="GO" id="GO:0006004">
    <property type="term" value="P:fucose metabolic process"/>
    <property type="evidence" value="ECO:0007669"/>
    <property type="project" value="TreeGrafter"/>
</dbReference>
<dbReference type="EC" id="3.2.1.51" evidence="2"/>
<dbReference type="Gene3D" id="2.60.120.260">
    <property type="entry name" value="Galactose-binding domain-like"/>
    <property type="match status" value="2"/>
</dbReference>
<organism evidence="7 8">
    <name type="scientific">Candidatus Fimiplasma intestinipullorum</name>
    <dbReference type="NCBI Taxonomy" id="2840825"/>
    <lineage>
        <taxon>Bacteria</taxon>
        <taxon>Bacillati</taxon>
        <taxon>Bacillota</taxon>
        <taxon>Clostridia</taxon>
        <taxon>Eubacteriales</taxon>
        <taxon>Candidatus Fimiplasma</taxon>
    </lineage>
</organism>
<proteinExistence type="inferred from homology"/>
<dbReference type="InterPro" id="IPR017853">
    <property type="entry name" value="GH"/>
</dbReference>
<evidence type="ECO:0000256" key="5">
    <source>
        <dbReference type="ARBA" id="ARBA00023295"/>
    </source>
</evidence>
<evidence type="ECO:0000259" key="6">
    <source>
        <dbReference type="Pfam" id="PF01120"/>
    </source>
</evidence>
<dbReference type="InterPro" id="IPR000933">
    <property type="entry name" value="Glyco_hydro_29"/>
</dbReference>
<name>A0A9D1L1C8_9FIRM</name>
<dbReference type="GO" id="GO:0005764">
    <property type="term" value="C:lysosome"/>
    <property type="evidence" value="ECO:0007669"/>
    <property type="project" value="TreeGrafter"/>
</dbReference>
<dbReference type="InterPro" id="IPR057739">
    <property type="entry name" value="Glyco_hydro_29_N"/>
</dbReference>
<evidence type="ECO:0000256" key="3">
    <source>
        <dbReference type="ARBA" id="ARBA00022729"/>
    </source>
</evidence>
<dbReference type="PANTHER" id="PTHR10030:SF37">
    <property type="entry name" value="ALPHA-L-FUCOSIDASE-RELATED"/>
    <property type="match status" value="1"/>
</dbReference>
<evidence type="ECO:0000256" key="4">
    <source>
        <dbReference type="ARBA" id="ARBA00022801"/>
    </source>
</evidence>
<evidence type="ECO:0000256" key="1">
    <source>
        <dbReference type="ARBA" id="ARBA00007951"/>
    </source>
</evidence>
<comment type="similarity">
    <text evidence="1">Belongs to the glycosyl hydrolase 29 family.</text>
</comment>
<keyword evidence="4" id="KW-0378">Hydrolase</keyword>
<accession>A0A9D1L1C8</accession>
<dbReference type="Gene3D" id="3.20.20.80">
    <property type="entry name" value="Glycosidases"/>
    <property type="match status" value="1"/>
</dbReference>
<dbReference type="AlphaFoldDB" id="A0A9D1L1C8"/>
<dbReference type="Pfam" id="PF01120">
    <property type="entry name" value="Alpha_L_fucos"/>
    <property type="match status" value="1"/>
</dbReference>
<gene>
    <name evidence="7" type="ORF">IAD15_07130</name>
</gene>
<dbReference type="EMBL" id="DVMJ01000058">
    <property type="protein sequence ID" value="HIU13827.1"/>
    <property type="molecule type" value="Genomic_DNA"/>
</dbReference>
<sequence length="660" mass="74089">MPTHVQLLKQDDERTLLIKTLDVLPSARQLAWHDKEWAIFVHYGMNTYTDREWGDGKEAADLFCPTDLDADEYVRVCKQAGAKQLVLTCKHHDGFCLWPSAYTNHCVKPEMDVVKAFREACTRYAMPFGIYLSPWDRHEATYGSGEAYNAFYLAQLKELLTTYGPIEDVWLDGACGEGPNGKVQAYDWQAIIQMVRTYAPKATISSVGPDVRWCGNEAGKARTSEWNVQPIGGADGNEAELSAKTAEAFVRHNADCSTQPDLGSLPHLKQAAQEECFLYWYPAQIDVSIRPGWFYHASENDQVKSAAELFNLYLSAVGSNTQLLLNVPMNQAGRMPEADKASLLGLGELLKETFATDLAAEAYCQPIEHGVILNFDQEVCFDLIGLKEDLTKGQRVVAFRLESYSQDQWQTLAEGTTIGHCRFVRLATPCHTTKLRLVVTQTRGAYVPIQIQLYTQAKTLQPPVIHRDPTGWVTLETQDEGKLFYQIDEAARQLYEKPFLLDHSARLQVSVVHPQLGELQVSRHFGELQQGWQITSQAPLAMLVGNLDSLLDENGYLVVQGETFACEIDMQKEKQLHGILIEPISRGEDIVYNAEKLAVYLSRDGLQWSQPYIYTLDNVAHLPNLRELALPGVQVARYLRIQIIQGLSLQAVGLASINVY</sequence>
<evidence type="ECO:0000313" key="8">
    <source>
        <dbReference type="Proteomes" id="UP000824175"/>
    </source>
</evidence>
<evidence type="ECO:0000313" key="7">
    <source>
        <dbReference type="EMBL" id="HIU13827.1"/>
    </source>
</evidence>
<dbReference type="PANTHER" id="PTHR10030">
    <property type="entry name" value="ALPHA-L-FUCOSIDASE"/>
    <property type="match status" value="1"/>
</dbReference>
<reference evidence="7" key="2">
    <citation type="journal article" date="2021" name="PeerJ">
        <title>Extensive microbial diversity within the chicken gut microbiome revealed by metagenomics and culture.</title>
        <authorList>
            <person name="Gilroy R."/>
            <person name="Ravi A."/>
            <person name="Getino M."/>
            <person name="Pursley I."/>
            <person name="Horton D.L."/>
            <person name="Alikhan N.F."/>
            <person name="Baker D."/>
            <person name="Gharbi K."/>
            <person name="Hall N."/>
            <person name="Watson M."/>
            <person name="Adriaenssens E.M."/>
            <person name="Foster-Nyarko E."/>
            <person name="Jarju S."/>
            <person name="Secka A."/>
            <person name="Antonio M."/>
            <person name="Oren A."/>
            <person name="Chaudhuri R.R."/>
            <person name="La Ragione R."/>
            <person name="Hildebrand F."/>
            <person name="Pallen M.J."/>
        </authorList>
    </citation>
    <scope>NUCLEOTIDE SEQUENCE</scope>
    <source>
        <strain evidence="7">CHK195-11698</strain>
    </source>
</reference>